<dbReference type="Proteomes" id="UP000589520">
    <property type="component" value="Unassembled WGS sequence"/>
</dbReference>
<keyword evidence="1" id="KW-0804">Transcription</keyword>
<gene>
    <name evidence="3" type="ORF">HDF17_002243</name>
</gene>
<dbReference type="Pfam" id="PF02357">
    <property type="entry name" value="NusG"/>
    <property type="match status" value="1"/>
</dbReference>
<sequence length="174" mass="19011">MHCMTTMESGAETGFYAVKVRAAGETTVAGMLRQKGLNVLLPIVEERRRYSDRMKRANRALFPGYVFVRVEDGELLPLVSTRGVSYMVKTGRELAPLSADDLATIEALCQETTGCELCDQLSVGQRVVIETGPLSGLVGVLTQSGERSRVVLSVNSIFQSVSVDVRDTRVRAIQ</sequence>
<reference evidence="3 4" key="1">
    <citation type="submission" date="2020-07" db="EMBL/GenBank/DDBJ databases">
        <title>Genomic Encyclopedia of Type Strains, Phase IV (KMG-V): Genome sequencing to study the core and pangenomes of soil and plant-associated prokaryotes.</title>
        <authorList>
            <person name="Whitman W."/>
        </authorList>
    </citation>
    <scope>NUCLEOTIDE SEQUENCE [LARGE SCALE GENOMIC DNA]</scope>
    <source>
        <strain evidence="3 4">X4EP2</strain>
    </source>
</reference>
<accession>A0A7Y9PIW6</accession>
<keyword evidence="4" id="KW-1185">Reference proteome</keyword>
<feature type="domain" description="NusG-like N-terminal" evidence="2">
    <location>
        <begin position="12"/>
        <end position="109"/>
    </location>
</feature>
<evidence type="ECO:0000313" key="3">
    <source>
        <dbReference type="EMBL" id="NYF79923.1"/>
    </source>
</evidence>
<comment type="caution">
    <text evidence="3">The sequence shown here is derived from an EMBL/GenBank/DDBJ whole genome shotgun (WGS) entry which is preliminary data.</text>
</comment>
<dbReference type="EMBL" id="JACCCW010000002">
    <property type="protein sequence ID" value="NYF79923.1"/>
    <property type="molecule type" value="Genomic_DNA"/>
</dbReference>
<organism evidence="3 4">
    <name type="scientific">Granulicella arctica</name>
    <dbReference type="NCBI Taxonomy" id="940613"/>
    <lineage>
        <taxon>Bacteria</taxon>
        <taxon>Pseudomonadati</taxon>
        <taxon>Acidobacteriota</taxon>
        <taxon>Terriglobia</taxon>
        <taxon>Terriglobales</taxon>
        <taxon>Acidobacteriaceae</taxon>
        <taxon>Granulicella</taxon>
    </lineage>
</organism>
<protein>
    <submittedName>
        <fullName evidence="3">Transcription antitermination factor NusG</fullName>
    </submittedName>
</protein>
<evidence type="ECO:0000259" key="2">
    <source>
        <dbReference type="SMART" id="SM00738"/>
    </source>
</evidence>
<dbReference type="InterPro" id="IPR036735">
    <property type="entry name" value="NGN_dom_sf"/>
</dbReference>
<dbReference type="RefSeq" id="WP_179490908.1">
    <property type="nucleotide sequence ID" value="NZ_JACCCW010000002.1"/>
</dbReference>
<dbReference type="GO" id="GO:0006354">
    <property type="term" value="P:DNA-templated transcription elongation"/>
    <property type="evidence" value="ECO:0007669"/>
    <property type="project" value="InterPro"/>
</dbReference>
<dbReference type="SUPFAM" id="SSF82679">
    <property type="entry name" value="N-utilization substance G protein NusG, N-terminal domain"/>
    <property type="match status" value="1"/>
</dbReference>
<dbReference type="AlphaFoldDB" id="A0A7Y9PIW6"/>
<evidence type="ECO:0000313" key="4">
    <source>
        <dbReference type="Proteomes" id="UP000589520"/>
    </source>
</evidence>
<dbReference type="InterPro" id="IPR006645">
    <property type="entry name" value="NGN-like_dom"/>
</dbReference>
<proteinExistence type="predicted"/>
<name>A0A7Y9PIW6_9BACT</name>
<evidence type="ECO:0000256" key="1">
    <source>
        <dbReference type="ARBA" id="ARBA00023163"/>
    </source>
</evidence>
<dbReference type="Gene3D" id="3.30.70.940">
    <property type="entry name" value="NusG, N-terminal domain"/>
    <property type="match status" value="1"/>
</dbReference>
<dbReference type="SMART" id="SM00738">
    <property type="entry name" value="NGN"/>
    <property type="match status" value="1"/>
</dbReference>